<name>A0ABU4XSX4_9HYPH</name>
<comment type="caution">
    <text evidence="2">The sequence shown here is derived from an EMBL/GenBank/DDBJ whole genome shotgun (WGS) entry which is preliminary data.</text>
</comment>
<proteinExistence type="predicted"/>
<dbReference type="EMBL" id="JAVIIW010000002">
    <property type="protein sequence ID" value="MDX8477471.1"/>
    <property type="molecule type" value="Genomic_DNA"/>
</dbReference>
<evidence type="ECO:0000256" key="1">
    <source>
        <dbReference type="SAM" id="MobiDB-lite"/>
    </source>
</evidence>
<accession>A0ABU4XSX4</accession>
<dbReference type="Gene3D" id="1.10.287.1700">
    <property type="match status" value="1"/>
</dbReference>
<keyword evidence="3" id="KW-1185">Reference proteome</keyword>
<feature type="compositionally biased region" description="Basic and acidic residues" evidence="1">
    <location>
        <begin position="95"/>
        <end position="134"/>
    </location>
</feature>
<evidence type="ECO:0000313" key="3">
    <source>
        <dbReference type="Proteomes" id="UP001287059"/>
    </source>
</evidence>
<reference evidence="2 3" key="1">
    <citation type="submission" date="2023-08" db="EMBL/GenBank/DDBJ databases">
        <title>Implementing the SeqCode for naming new Mesorhizobium species isolated from Vachellia karroo root nodules.</title>
        <authorList>
            <person name="Van Lill M."/>
        </authorList>
    </citation>
    <scope>NUCLEOTIDE SEQUENCE [LARGE SCALE GENOMIC DNA]</scope>
    <source>
        <strain evidence="2 3">VK24D</strain>
    </source>
</reference>
<dbReference type="InterPro" id="IPR053716">
    <property type="entry name" value="Flag_assembly_chemotaxis_eff"/>
</dbReference>
<sequence>MKERDMIDRLRDLRRRREERAREGVIRSHAAAHRAARQGREAAAAVTDHLERTVDAENAAFGALVGRAVKAARLRGLQGRFEGAAKKTEQLRENAKVAALDERRRQSELSAARADHQASMKAVTKLDRLSEQLTKRGARRRQAFAELSEEEERGQPRPSAER</sequence>
<dbReference type="Proteomes" id="UP001287059">
    <property type="component" value="Unassembled WGS sequence"/>
</dbReference>
<gene>
    <name evidence="2" type="ORF">RFN28_03130</name>
</gene>
<organism evidence="2 3">
    <name type="scientific">Mesorhizobium album</name>
    <dbReference type="NCBI Taxonomy" id="3072314"/>
    <lineage>
        <taxon>Bacteria</taxon>
        <taxon>Pseudomonadati</taxon>
        <taxon>Pseudomonadota</taxon>
        <taxon>Alphaproteobacteria</taxon>
        <taxon>Hyphomicrobiales</taxon>
        <taxon>Phyllobacteriaceae</taxon>
        <taxon>Mesorhizobium</taxon>
    </lineage>
</organism>
<protein>
    <submittedName>
        <fullName evidence="2">Uncharacterized protein</fullName>
    </submittedName>
</protein>
<evidence type="ECO:0000313" key="2">
    <source>
        <dbReference type="EMBL" id="MDX8477471.1"/>
    </source>
</evidence>
<feature type="region of interest" description="Disordered" evidence="1">
    <location>
        <begin position="95"/>
        <end position="162"/>
    </location>
</feature>
<feature type="compositionally biased region" description="Basic and acidic residues" evidence="1">
    <location>
        <begin position="153"/>
        <end position="162"/>
    </location>
</feature>
<dbReference type="RefSeq" id="WP_320285907.1">
    <property type="nucleotide sequence ID" value="NZ_JAVIIW010000002.1"/>
</dbReference>